<evidence type="ECO:0000313" key="7">
    <source>
        <dbReference type="Proteomes" id="UP000070457"/>
    </source>
</evidence>
<evidence type="ECO:0008006" key="8">
    <source>
        <dbReference type="Google" id="ProtNLM"/>
    </source>
</evidence>
<proteinExistence type="predicted"/>
<evidence type="ECO:0000256" key="2">
    <source>
        <dbReference type="ARBA" id="ARBA00022692"/>
    </source>
</evidence>
<evidence type="ECO:0000256" key="3">
    <source>
        <dbReference type="ARBA" id="ARBA00022989"/>
    </source>
</evidence>
<dbReference type="STRING" id="1617426.TR69_WS6001000013"/>
<comment type="subcellular location">
    <subcellularLocation>
        <location evidence="1">Cell membrane</location>
        <topology evidence="1">Multi-pass membrane protein</topology>
    </subcellularLocation>
</comment>
<reference evidence="6 7" key="1">
    <citation type="submission" date="2015-02" db="EMBL/GenBank/DDBJ databases">
        <title>Improved understanding of the partial-nitritation anammox process through 23 genomes representing the majority of the microbial community.</title>
        <authorList>
            <person name="Speth D.R."/>
            <person name="In T Zandt M."/>
            <person name="Guerrero Cruz S."/>
            <person name="Jetten M.S."/>
            <person name="Dutilh B.E."/>
        </authorList>
    </citation>
    <scope>NUCLEOTIDE SEQUENCE [LARGE SCALE GENOMIC DNA]</scope>
    <source>
        <strain evidence="6">OLB20</strain>
    </source>
</reference>
<dbReference type="GO" id="GO:0005886">
    <property type="term" value="C:plasma membrane"/>
    <property type="evidence" value="ECO:0007669"/>
    <property type="project" value="UniProtKB-SubCell"/>
</dbReference>
<protein>
    <recommendedName>
        <fullName evidence="8">F0F1-ATPase</fullName>
    </recommendedName>
</protein>
<dbReference type="EMBL" id="JYNZ01000001">
    <property type="protein sequence ID" value="KXK27569.1"/>
    <property type="molecule type" value="Genomic_DNA"/>
</dbReference>
<dbReference type="SUPFAM" id="SSF90123">
    <property type="entry name" value="ABC transporter transmembrane region"/>
    <property type="match status" value="1"/>
</dbReference>
<evidence type="ECO:0000256" key="1">
    <source>
        <dbReference type="ARBA" id="ARBA00004651"/>
    </source>
</evidence>
<evidence type="ECO:0000256" key="5">
    <source>
        <dbReference type="SAM" id="Phobius"/>
    </source>
</evidence>
<sequence>MRKEDMKETKEEQQRRMRNRLYLFTIKMLVLFAIPAVIAAFLGRAIDDHLDSRPWGSLAILGLFFIGTWIGVFLLNKQYGILSGGQNQKKRSEE</sequence>
<organism evidence="6 7">
    <name type="scientific">candidate division WS6 bacterium OLB20</name>
    <dbReference type="NCBI Taxonomy" id="1617426"/>
    <lineage>
        <taxon>Bacteria</taxon>
        <taxon>Candidatus Dojkabacteria</taxon>
    </lineage>
</organism>
<accession>A0A136M0Y2</accession>
<feature type="transmembrane region" description="Helical" evidence="5">
    <location>
        <begin position="55"/>
        <end position="75"/>
    </location>
</feature>
<keyword evidence="3 5" id="KW-1133">Transmembrane helix</keyword>
<comment type="caution">
    <text evidence="6">The sequence shown here is derived from an EMBL/GenBank/DDBJ whole genome shotgun (WGS) entry which is preliminary data.</text>
</comment>
<evidence type="ECO:0000313" key="6">
    <source>
        <dbReference type="EMBL" id="KXK27569.1"/>
    </source>
</evidence>
<dbReference type="Proteomes" id="UP000070457">
    <property type="component" value="Unassembled WGS sequence"/>
</dbReference>
<name>A0A136M0Y2_9BACT</name>
<dbReference type="AlphaFoldDB" id="A0A136M0Y2"/>
<feature type="transmembrane region" description="Helical" evidence="5">
    <location>
        <begin position="21"/>
        <end position="43"/>
    </location>
</feature>
<gene>
    <name evidence="6" type="ORF">TR69_WS6001000013</name>
</gene>
<dbReference type="InterPro" id="IPR036640">
    <property type="entry name" value="ABC1_TM_sf"/>
</dbReference>
<evidence type="ECO:0000256" key="4">
    <source>
        <dbReference type="ARBA" id="ARBA00023136"/>
    </source>
</evidence>
<dbReference type="GO" id="GO:0005524">
    <property type="term" value="F:ATP binding"/>
    <property type="evidence" value="ECO:0007669"/>
    <property type="project" value="InterPro"/>
</dbReference>
<keyword evidence="4 5" id="KW-0472">Membrane</keyword>
<keyword evidence="2 5" id="KW-0812">Transmembrane</keyword>